<dbReference type="GO" id="GO:0005179">
    <property type="term" value="F:hormone activity"/>
    <property type="evidence" value="ECO:0007669"/>
    <property type="project" value="UniProtKB-KW"/>
</dbReference>
<keyword evidence="4" id="KW-0964">Secreted</keyword>
<evidence type="ECO:0000256" key="8">
    <source>
        <dbReference type="SAM" id="MobiDB-lite"/>
    </source>
</evidence>
<dbReference type="Proteomes" id="UP001229421">
    <property type="component" value="Unassembled WGS sequence"/>
</dbReference>
<dbReference type="InterPro" id="IPR033250">
    <property type="entry name" value="CEP"/>
</dbReference>
<comment type="caution">
    <text evidence="10">The sequence shown here is derived from an EMBL/GenBank/DDBJ whole genome shotgun (WGS) entry which is preliminary data.</text>
</comment>
<feature type="region of interest" description="Disordered" evidence="8">
    <location>
        <begin position="28"/>
        <end position="99"/>
    </location>
</feature>
<evidence type="ECO:0000256" key="4">
    <source>
        <dbReference type="ARBA" id="ARBA00022525"/>
    </source>
</evidence>
<evidence type="ECO:0000256" key="6">
    <source>
        <dbReference type="ARBA" id="ARBA00022729"/>
    </source>
</evidence>
<dbReference type="EMBL" id="JAUHHV010000001">
    <property type="protein sequence ID" value="KAK1438989.1"/>
    <property type="molecule type" value="Genomic_DNA"/>
</dbReference>
<dbReference type="PANTHER" id="PTHR33348">
    <property type="entry name" value="PRECURSOR OF CEP5"/>
    <property type="match status" value="1"/>
</dbReference>
<feature type="chain" id="PRO_5042166965" evidence="9">
    <location>
        <begin position="29"/>
        <end position="99"/>
    </location>
</feature>
<evidence type="ECO:0000313" key="10">
    <source>
        <dbReference type="EMBL" id="KAK1438989.1"/>
    </source>
</evidence>
<gene>
    <name evidence="10" type="ORF">QVD17_04803</name>
</gene>
<organism evidence="10 11">
    <name type="scientific">Tagetes erecta</name>
    <name type="common">African marigold</name>
    <dbReference type="NCBI Taxonomy" id="13708"/>
    <lineage>
        <taxon>Eukaryota</taxon>
        <taxon>Viridiplantae</taxon>
        <taxon>Streptophyta</taxon>
        <taxon>Embryophyta</taxon>
        <taxon>Tracheophyta</taxon>
        <taxon>Spermatophyta</taxon>
        <taxon>Magnoliopsida</taxon>
        <taxon>eudicotyledons</taxon>
        <taxon>Gunneridae</taxon>
        <taxon>Pentapetalae</taxon>
        <taxon>asterids</taxon>
        <taxon>campanulids</taxon>
        <taxon>Asterales</taxon>
        <taxon>Asteraceae</taxon>
        <taxon>Asteroideae</taxon>
        <taxon>Heliantheae alliance</taxon>
        <taxon>Tageteae</taxon>
        <taxon>Tagetes</taxon>
    </lineage>
</organism>
<dbReference type="GO" id="GO:0048046">
    <property type="term" value="C:apoplast"/>
    <property type="evidence" value="ECO:0007669"/>
    <property type="project" value="UniProtKB-SubCell"/>
</dbReference>
<keyword evidence="6 9" id="KW-0732">Signal</keyword>
<dbReference type="GO" id="GO:1902025">
    <property type="term" value="P:nitrate import"/>
    <property type="evidence" value="ECO:0007669"/>
    <property type="project" value="TreeGrafter"/>
</dbReference>
<feature type="compositionally biased region" description="Polar residues" evidence="8">
    <location>
        <begin position="53"/>
        <end position="70"/>
    </location>
</feature>
<dbReference type="AlphaFoldDB" id="A0AAD8LAU0"/>
<dbReference type="GO" id="GO:0048364">
    <property type="term" value="P:root development"/>
    <property type="evidence" value="ECO:0007669"/>
    <property type="project" value="InterPro"/>
</dbReference>
<keyword evidence="7" id="KW-0379">Hydroxylation</keyword>
<dbReference type="GO" id="GO:1901371">
    <property type="term" value="P:regulation of leaf morphogenesis"/>
    <property type="evidence" value="ECO:0007669"/>
    <property type="project" value="TreeGrafter"/>
</dbReference>
<keyword evidence="5" id="KW-0372">Hormone</keyword>
<accession>A0AAD8LAU0</accession>
<evidence type="ECO:0000256" key="5">
    <source>
        <dbReference type="ARBA" id="ARBA00022702"/>
    </source>
</evidence>
<evidence type="ECO:0000313" key="11">
    <source>
        <dbReference type="Proteomes" id="UP001229421"/>
    </source>
</evidence>
<dbReference type="PANTHER" id="PTHR33348:SF39">
    <property type="entry name" value="PRECURSOR OF CEP5"/>
    <property type="match status" value="1"/>
</dbReference>
<evidence type="ECO:0000256" key="2">
    <source>
        <dbReference type="ARBA" id="ARBA00008963"/>
    </source>
</evidence>
<evidence type="ECO:0000256" key="1">
    <source>
        <dbReference type="ARBA" id="ARBA00004271"/>
    </source>
</evidence>
<evidence type="ECO:0000256" key="3">
    <source>
        <dbReference type="ARBA" id="ARBA00022523"/>
    </source>
</evidence>
<keyword evidence="3" id="KW-0052">Apoplast</keyword>
<proteinExistence type="inferred from homology"/>
<feature type="signal peptide" evidence="9">
    <location>
        <begin position="1"/>
        <end position="28"/>
    </location>
</feature>
<evidence type="ECO:0000256" key="7">
    <source>
        <dbReference type="ARBA" id="ARBA00023278"/>
    </source>
</evidence>
<keyword evidence="11" id="KW-1185">Reference proteome</keyword>
<dbReference type="GO" id="GO:0006995">
    <property type="term" value="P:cellular response to nitrogen starvation"/>
    <property type="evidence" value="ECO:0007669"/>
    <property type="project" value="UniProtKB-ARBA"/>
</dbReference>
<name>A0AAD8LAU0_TARER</name>
<comment type="subcellular location">
    <subcellularLocation>
        <location evidence="1">Secreted</location>
        <location evidence="1">Extracellular space</location>
        <location evidence="1">Apoplast</location>
    </subcellularLocation>
</comment>
<evidence type="ECO:0000256" key="9">
    <source>
        <dbReference type="SAM" id="SignalP"/>
    </source>
</evidence>
<dbReference type="GO" id="GO:2000280">
    <property type="term" value="P:regulation of root development"/>
    <property type="evidence" value="ECO:0007669"/>
    <property type="project" value="TreeGrafter"/>
</dbReference>
<sequence>MALTKLSLTVLILTLIIIINLPIPSVEGRHLKKSRNGASSANKAPLTKPKAHTPSTPSQTITMVASQMQSPSPPPHGVVEDFRPTAPGHSPGAGHSIHN</sequence>
<protein>
    <submittedName>
        <fullName evidence="10">Uncharacterized protein</fullName>
    </submittedName>
</protein>
<reference evidence="10" key="1">
    <citation type="journal article" date="2023" name="bioRxiv">
        <title>Improved chromosome-level genome assembly for marigold (Tagetes erecta).</title>
        <authorList>
            <person name="Jiang F."/>
            <person name="Yuan L."/>
            <person name="Wang S."/>
            <person name="Wang H."/>
            <person name="Xu D."/>
            <person name="Wang A."/>
            <person name="Fan W."/>
        </authorList>
    </citation>
    <scope>NUCLEOTIDE SEQUENCE</scope>
    <source>
        <strain evidence="10">WSJ</strain>
        <tissue evidence="10">Leaf</tissue>
    </source>
</reference>
<comment type="similarity">
    <text evidence="2">Belongs to the C-terminally encoded plant signaling peptide (CEP) family.</text>
</comment>